<evidence type="ECO:0000259" key="2">
    <source>
        <dbReference type="Pfam" id="PF12072"/>
    </source>
</evidence>
<gene>
    <name evidence="3" type="ORF">GBAR_LOCUS23747</name>
</gene>
<comment type="caution">
    <text evidence="3">The sequence shown here is derived from an EMBL/GenBank/DDBJ whole genome shotgun (WGS) entry which is preliminary data.</text>
</comment>
<keyword evidence="4" id="KW-1185">Reference proteome</keyword>
<dbReference type="Pfam" id="PF12072">
    <property type="entry name" value="RNase_Y_N"/>
    <property type="match status" value="1"/>
</dbReference>
<feature type="region of interest" description="Disordered" evidence="1">
    <location>
        <begin position="85"/>
        <end position="127"/>
    </location>
</feature>
<reference evidence="3" key="1">
    <citation type="submission" date="2023-03" db="EMBL/GenBank/DDBJ databases">
        <authorList>
            <person name="Steffen K."/>
            <person name="Cardenas P."/>
        </authorList>
    </citation>
    <scope>NUCLEOTIDE SEQUENCE</scope>
</reference>
<name>A0AA35T8P2_GEOBA</name>
<evidence type="ECO:0000313" key="3">
    <source>
        <dbReference type="EMBL" id="CAI8042826.1"/>
    </source>
</evidence>
<protein>
    <submittedName>
        <fullName evidence="3">Ribonuclease Y</fullName>
    </submittedName>
</protein>
<feature type="domain" description="Ribonuclease Y N-terminal" evidence="2">
    <location>
        <begin position="23"/>
        <end position="145"/>
    </location>
</feature>
<evidence type="ECO:0000256" key="1">
    <source>
        <dbReference type="SAM" id="MobiDB-lite"/>
    </source>
</evidence>
<evidence type="ECO:0000313" key="4">
    <source>
        <dbReference type="Proteomes" id="UP001174909"/>
    </source>
</evidence>
<organism evidence="3 4">
    <name type="scientific">Geodia barretti</name>
    <name type="common">Barrett's horny sponge</name>
    <dbReference type="NCBI Taxonomy" id="519541"/>
    <lineage>
        <taxon>Eukaryota</taxon>
        <taxon>Metazoa</taxon>
        <taxon>Porifera</taxon>
        <taxon>Demospongiae</taxon>
        <taxon>Heteroscleromorpha</taxon>
        <taxon>Tetractinellida</taxon>
        <taxon>Astrophorina</taxon>
        <taxon>Geodiidae</taxon>
        <taxon>Geodia</taxon>
    </lineage>
</organism>
<dbReference type="Proteomes" id="UP001174909">
    <property type="component" value="Unassembled WGS sequence"/>
</dbReference>
<dbReference type="InterPro" id="IPR022711">
    <property type="entry name" value="RNase_Y_N"/>
</dbReference>
<accession>A0AA35T8P2</accession>
<dbReference type="EMBL" id="CASHTH010003284">
    <property type="protein sequence ID" value="CAI8042826.1"/>
    <property type="molecule type" value="Genomic_DNA"/>
</dbReference>
<proteinExistence type="predicted"/>
<dbReference type="AlphaFoldDB" id="A0AA35T8P2"/>
<sequence>MAYTISSSGDLDNLGQFILKGGLSIGALGGYFGRGLLQKKSYAAAQSEAAQILEDVADERRAIIIEGKEEALKFRTDAEAEIRERRSEVQRTEQRIANRQENVERRATNLERRERKLSDKEKTVSELEHSLTELKAKRKQRLQEMKQEHKQQQDAMRSEQLTKLEEISQLSMSDARNELMYSAEQEIEHDLAIRYRDFEEQARQKPTKRLAISSPLRFTGSRLMWFPKPQSPQCNSPATT</sequence>